<evidence type="ECO:0000313" key="2">
    <source>
        <dbReference type="EMBL" id="QER92120.1"/>
    </source>
</evidence>
<gene>
    <name evidence="2" type="primary">bel1</name>
</gene>
<feature type="compositionally biased region" description="Polar residues" evidence="1">
    <location>
        <begin position="153"/>
        <end position="166"/>
    </location>
</feature>
<sequence length="209" mass="23298">MASNYPEEGPVTEGVEEDFNSHSTPGLDLTSGNKEEPLISLALLSMHTSKIVIWIRDHFFVKILSFEGKQKLYYICNQCHKGIPESGYITLNTKYYLYEKGPTETGTKGLTLMRRHVQNSPCFLSSRKESGTPKTDPIRPATSYSLCRSNHQETGCSRPTPSNSESVCDGLGQPSERGHTSSESGRTMEEVSFISWLEGLWGEGFDYAN</sequence>
<feature type="region of interest" description="Disordered" evidence="1">
    <location>
        <begin position="123"/>
        <end position="142"/>
    </location>
</feature>
<proteinExistence type="predicted"/>
<evidence type="ECO:0000256" key="1">
    <source>
        <dbReference type="SAM" id="MobiDB-lite"/>
    </source>
</evidence>
<organismHost>
    <name type="scientific">Felis catus</name>
    <name type="common">Cat</name>
    <name type="synonym">Felis silvestris catus</name>
    <dbReference type="NCBI Taxonomy" id="9685"/>
</organismHost>
<organism evidence="2">
    <name type="scientific">Feline foamy virus</name>
    <name type="common">FFV</name>
    <name type="synonym">Feline syncytial virus</name>
    <dbReference type="NCBI Taxonomy" id="53182"/>
    <lineage>
        <taxon>Viruses</taxon>
        <taxon>Riboviria</taxon>
        <taxon>Pararnavirae</taxon>
        <taxon>Artverviricota</taxon>
        <taxon>Revtraviricetes</taxon>
        <taxon>Ortervirales</taxon>
        <taxon>Retroviridae</taxon>
        <taxon>Spumaretrovirinae</taxon>
        <taxon>Felispumavirus</taxon>
        <taxon>Felispumavirus felcat</taxon>
    </lineage>
</organism>
<name>A0A5J6DHQ5_FFV</name>
<feature type="compositionally biased region" description="Low complexity" evidence="1">
    <location>
        <begin position="1"/>
        <end position="13"/>
    </location>
</feature>
<accession>A0A5J6DHQ5</accession>
<reference evidence="2" key="1">
    <citation type="submission" date="2018-07" db="EMBL/GenBank/DDBJ databases">
        <title>Viral ecology of feline foamy virus in mountain lions and domestic cats.</title>
        <authorList>
            <person name="Kraberger S."/>
            <person name="Gagne E."/>
            <person name="Malmberg J."/>
            <person name="Logan K."/>
            <person name="Alldredge M."/>
            <person name="Crooks K."/>
            <person name="VandeWoude S."/>
        </authorList>
    </citation>
    <scope>NUCLEOTIDE SEQUENCE</scope>
    <source>
        <strain evidence="2">X132</strain>
    </source>
</reference>
<dbReference type="EMBL" id="MH633409">
    <property type="protein sequence ID" value="QER92120.1"/>
    <property type="molecule type" value="Genomic_DNA"/>
</dbReference>
<feature type="region of interest" description="Disordered" evidence="1">
    <location>
        <begin position="153"/>
        <end position="187"/>
    </location>
</feature>
<feature type="region of interest" description="Disordered" evidence="1">
    <location>
        <begin position="1"/>
        <end position="27"/>
    </location>
</feature>
<protein>
    <submittedName>
        <fullName evidence="2">Bel1</fullName>
    </submittedName>
</protein>